<dbReference type="InterPro" id="IPR013815">
    <property type="entry name" value="ATP_grasp_subdomain_1"/>
</dbReference>
<evidence type="ECO:0000259" key="1">
    <source>
        <dbReference type="Pfam" id="PF00391"/>
    </source>
</evidence>
<dbReference type="InterPro" id="IPR036637">
    <property type="entry name" value="Phosphohistidine_dom_sf"/>
</dbReference>
<dbReference type="GO" id="GO:0016301">
    <property type="term" value="F:kinase activity"/>
    <property type="evidence" value="ECO:0007669"/>
    <property type="project" value="InterPro"/>
</dbReference>
<dbReference type="Proteomes" id="UP000292373">
    <property type="component" value="Unassembled WGS sequence"/>
</dbReference>
<proteinExistence type="predicted"/>
<evidence type="ECO:0000313" key="4">
    <source>
        <dbReference type="Proteomes" id="UP000292373"/>
    </source>
</evidence>
<dbReference type="Gene3D" id="3.30.1490.20">
    <property type="entry name" value="ATP-grasp fold, A domain"/>
    <property type="match status" value="1"/>
</dbReference>
<dbReference type="EMBL" id="SDMQ01000011">
    <property type="protein sequence ID" value="TBT83528.1"/>
    <property type="molecule type" value="Genomic_DNA"/>
</dbReference>
<dbReference type="PANTHER" id="PTHR43615:SF1">
    <property type="entry name" value="PPDK_N DOMAIN-CONTAINING PROTEIN"/>
    <property type="match status" value="1"/>
</dbReference>
<feature type="domain" description="Pyruvate phosphate dikinase AMP/ATP-binding" evidence="2">
    <location>
        <begin position="52"/>
        <end position="269"/>
    </location>
</feature>
<sequence>MFSADSPGVQRRRPRLCAPKAPAGGCRRRNRGCRRRWDTGCVSPSADLARQGGKGANLVRLRDAGLPVPAFVVITTDEYAAFVADHGLAAPIAAALRRPAAEASDTIRAAFAAATPTAAQRARIVEALAPLLDGGEPAGPLAVRSSATAEDLPGFSFAGQQDSCLSVTGMDAVVDSIVACWSSLWTERAITYRTRNGIGHDATLAVVVQQMVDADASGVLFTANPHTGRRDESVVEAVTGLGDALVSGRVTPDTFVLETATGTLRSQQLAGAQASVSPSDLQSVLSLGRRIVELYAEPMDVEWARADGAVHVLQARPITSLYPLPAPNPARHDEPEVWFSFGAFQGLLEPMTPLGQEAIRMALSGGARLVGRRVDWRTNRFIQSAGERLWIRLDSLIRIRATRKLLAEFLPLVEPGTAAILATLAEEPGLRPARTSPSAGIAAKFATLVPRLLPRIRAASANPERARRTLHRTTELLVAHVAREMDRAAKGRTPQERLTARVRVLDDFARRAFPTLLPVFAPIMAPTLLELRTLRELAAMTRLPDADALAMAAMRALPGNVTTEMDLVLSDVAATIKRDATAWGWVAETPASDLARQFTTGRLPRVAQSAIADFLASYGMRGVAEIDLGARRWRDDPTPVMHTLKAYLALPAGASPRAVHKAGQHEAGRSIRKLMDASTPARAQRIKRSAQAIRGLAGARETPKFTLVRCLGLIREGLDASAAELVENGRLGAVPDIAFLRVDELERAFAAEWHEVVAGRRAVYEAEGRRRQIPRVLVGDGRAFYDGLGAGSASLGGAGVSPGVAEGPVRVVLDPRTTPLKPGEILVCPGTDPAWTPLFLVAGGLVTEVGGLMTHGSVVAREYGIPAVVGVHAATTRLVDGQRVRIDGSSGAIELL</sequence>
<organism evidence="3 4">
    <name type="scientific">Propioniciclava sinopodophylli</name>
    <dbReference type="NCBI Taxonomy" id="1837344"/>
    <lineage>
        <taxon>Bacteria</taxon>
        <taxon>Bacillati</taxon>
        <taxon>Actinomycetota</taxon>
        <taxon>Actinomycetes</taxon>
        <taxon>Propionibacteriales</taxon>
        <taxon>Propionibacteriaceae</taxon>
        <taxon>Propioniciclava</taxon>
    </lineage>
</organism>
<keyword evidence="4" id="KW-1185">Reference proteome</keyword>
<evidence type="ECO:0000313" key="3">
    <source>
        <dbReference type="EMBL" id="TBT83528.1"/>
    </source>
</evidence>
<protein>
    <submittedName>
        <fullName evidence="3">Phosphoenolpyruvate synthase</fullName>
    </submittedName>
</protein>
<reference evidence="3 4" key="1">
    <citation type="submission" date="2019-01" db="EMBL/GenBank/DDBJ databases">
        <title>Lactibacter flavus gen. nov., sp. nov., a novel bacterium of the family Propionibacteriaceae isolated from raw milk and dairy products.</title>
        <authorList>
            <person name="Huptas C."/>
            <person name="Wenning M."/>
            <person name="Breitenwieser F."/>
            <person name="Doll E."/>
            <person name="Von Neubeck M."/>
            <person name="Busse H.-J."/>
            <person name="Scherer S."/>
        </authorList>
    </citation>
    <scope>NUCLEOTIDE SEQUENCE [LARGE SCALE GENOMIC DNA]</scope>
    <source>
        <strain evidence="3 4">KCTC 33808</strain>
    </source>
</reference>
<name>A0A4V2JSA7_9ACTN</name>
<dbReference type="GO" id="GO:0005524">
    <property type="term" value="F:ATP binding"/>
    <property type="evidence" value="ECO:0007669"/>
    <property type="project" value="InterPro"/>
</dbReference>
<dbReference type="InterPro" id="IPR002192">
    <property type="entry name" value="PPDK_AMP/ATP-bd"/>
</dbReference>
<gene>
    <name evidence="3" type="ORF">ET989_11255</name>
</gene>
<dbReference type="SUPFAM" id="SSF52009">
    <property type="entry name" value="Phosphohistidine domain"/>
    <property type="match status" value="1"/>
</dbReference>
<dbReference type="PANTHER" id="PTHR43615">
    <property type="entry name" value="PHOSPHOENOLPYRUVATE SYNTHASE-RELATED"/>
    <property type="match status" value="1"/>
</dbReference>
<feature type="domain" description="PEP-utilising enzyme mobile" evidence="1">
    <location>
        <begin position="821"/>
        <end position="891"/>
    </location>
</feature>
<dbReference type="Pfam" id="PF00391">
    <property type="entry name" value="PEP-utilizers"/>
    <property type="match status" value="1"/>
</dbReference>
<dbReference type="InterPro" id="IPR008279">
    <property type="entry name" value="PEP-util_enz_mobile_dom"/>
</dbReference>
<dbReference type="AlphaFoldDB" id="A0A4V2JSA7"/>
<dbReference type="Pfam" id="PF01326">
    <property type="entry name" value="PPDK_N"/>
    <property type="match status" value="1"/>
</dbReference>
<evidence type="ECO:0000259" key="2">
    <source>
        <dbReference type="Pfam" id="PF01326"/>
    </source>
</evidence>
<accession>A0A4V2JSA7</accession>
<dbReference type="Gene3D" id="3.50.30.10">
    <property type="entry name" value="Phosphohistidine domain"/>
    <property type="match status" value="1"/>
</dbReference>
<dbReference type="OrthoDB" id="9765468at2"/>
<dbReference type="InterPro" id="IPR051549">
    <property type="entry name" value="PEP_Utilizing_Enz"/>
</dbReference>
<dbReference type="Gene3D" id="3.30.470.20">
    <property type="entry name" value="ATP-grasp fold, B domain"/>
    <property type="match status" value="2"/>
</dbReference>
<keyword evidence="3" id="KW-0670">Pyruvate</keyword>
<dbReference type="SUPFAM" id="SSF56059">
    <property type="entry name" value="Glutathione synthetase ATP-binding domain-like"/>
    <property type="match status" value="1"/>
</dbReference>
<comment type="caution">
    <text evidence="3">The sequence shown here is derived from an EMBL/GenBank/DDBJ whole genome shotgun (WGS) entry which is preliminary data.</text>
</comment>